<keyword evidence="7" id="KW-1185">Reference proteome</keyword>
<evidence type="ECO:0000256" key="4">
    <source>
        <dbReference type="ARBA" id="ARBA00023242"/>
    </source>
</evidence>
<reference evidence="6 7" key="2">
    <citation type="submission" date="2018-11" db="EMBL/GenBank/DDBJ databases">
        <authorList>
            <consortium name="Pathogen Informatics"/>
        </authorList>
    </citation>
    <scope>NUCLEOTIDE SEQUENCE [LARGE SCALE GENOMIC DNA]</scope>
    <source>
        <strain evidence="6 7">NST_G2</strain>
    </source>
</reference>
<evidence type="ECO:0000313" key="7">
    <source>
        <dbReference type="Proteomes" id="UP000275846"/>
    </source>
</evidence>
<dbReference type="WBParaSite" id="SSLN_0001669401-mRNA-1">
    <property type="protein sequence ID" value="SSLN_0001669401-mRNA-1"/>
    <property type="gene ID" value="SSLN_0001669401"/>
</dbReference>
<dbReference type="InterPro" id="IPR029525">
    <property type="entry name" value="INO80C/Ies6"/>
</dbReference>
<dbReference type="OrthoDB" id="49520at2759"/>
<dbReference type="GO" id="GO:0006338">
    <property type="term" value="P:chromatin remodeling"/>
    <property type="evidence" value="ECO:0007669"/>
    <property type="project" value="InterPro"/>
</dbReference>
<sequence>MEATHPFKKIVEKPLGKKPPVRSYRQLVNSDYQYQWPEGTVLYQQLEAPPSLRPQLKVSDLSGIPTSLKDPRTTLRYASIEEYRRIKDLPQDIVKGYLYIRNATTNNII</sequence>
<keyword evidence="4" id="KW-0539">Nucleus</keyword>
<evidence type="ECO:0000313" key="6">
    <source>
        <dbReference type="EMBL" id="VDM02472.1"/>
    </source>
</evidence>
<dbReference type="GO" id="GO:0031011">
    <property type="term" value="C:Ino80 complex"/>
    <property type="evidence" value="ECO:0007669"/>
    <property type="project" value="InterPro"/>
</dbReference>
<dbReference type="AlphaFoldDB" id="A0A183THY8"/>
<evidence type="ECO:0000256" key="3">
    <source>
        <dbReference type="ARBA" id="ARBA00023163"/>
    </source>
</evidence>
<keyword evidence="2" id="KW-0805">Transcription regulation</keyword>
<dbReference type="STRING" id="70667.A0A183THY8"/>
<evidence type="ECO:0000256" key="2">
    <source>
        <dbReference type="ARBA" id="ARBA00023015"/>
    </source>
</evidence>
<comment type="subcellular location">
    <subcellularLocation>
        <location evidence="1">Nucleus</location>
    </subcellularLocation>
</comment>
<gene>
    <name evidence="6" type="ORF">SSLN_LOCUS16086</name>
</gene>
<evidence type="ECO:0000313" key="8">
    <source>
        <dbReference type="WBParaSite" id="SSLN_0001669401-mRNA-1"/>
    </source>
</evidence>
<evidence type="ECO:0000256" key="1">
    <source>
        <dbReference type="ARBA" id="ARBA00004123"/>
    </source>
</evidence>
<accession>A0A183THY8</accession>
<dbReference type="SMART" id="SM00993">
    <property type="entry name" value="YL1_C"/>
    <property type="match status" value="1"/>
</dbReference>
<keyword evidence="3" id="KW-0804">Transcription</keyword>
<protein>
    <submittedName>
        <fullName evidence="8">YL1_C domain-containing protein</fullName>
    </submittedName>
</protein>
<dbReference type="Pfam" id="PF08265">
    <property type="entry name" value="YL1_C"/>
    <property type="match status" value="1"/>
</dbReference>
<dbReference type="Proteomes" id="UP000275846">
    <property type="component" value="Unassembled WGS sequence"/>
</dbReference>
<reference evidence="8" key="1">
    <citation type="submission" date="2016-06" db="UniProtKB">
        <authorList>
            <consortium name="WormBaseParasite"/>
        </authorList>
    </citation>
    <scope>IDENTIFICATION</scope>
</reference>
<proteinExistence type="predicted"/>
<evidence type="ECO:0000259" key="5">
    <source>
        <dbReference type="SMART" id="SM00993"/>
    </source>
</evidence>
<dbReference type="EMBL" id="UYSU01040654">
    <property type="protein sequence ID" value="VDM02472.1"/>
    <property type="molecule type" value="Genomic_DNA"/>
</dbReference>
<feature type="domain" description="Vps72/YL1 C-terminal" evidence="5">
    <location>
        <begin position="57"/>
        <end position="86"/>
    </location>
</feature>
<organism evidence="8">
    <name type="scientific">Schistocephalus solidus</name>
    <name type="common">Tapeworm</name>
    <dbReference type="NCBI Taxonomy" id="70667"/>
    <lineage>
        <taxon>Eukaryota</taxon>
        <taxon>Metazoa</taxon>
        <taxon>Spiralia</taxon>
        <taxon>Lophotrochozoa</taxon>
        <taxon>Platyhelminthes</taxon>
        <taxon>Cestoda</taxon>
        <taxon>Eucestoda</taxon>
        <taxon>Diphyllobothriidea</taxon>
        <taxon>Diphyllobothriidae</taxon>
        <taxon>Schistocephalus</taxon>
    </lineage>
</organism>
<dbReference type="PANTHER" id="PTHR31200">
    <property type="entry name" value="INO80 COMPLEX SUBUNIT C"/>
    <property type="match status" value="1"/>
</dbReference>
<dbReference type="PANTHER" id="PTHR31200:SF1">
    <property type="entry name" value="INO80 COMPLEX SUBUNIT C"/>
    <property type="match status" value="1"/>
</dbReference>
<name>A0A183THY8_SCHSO</name>
<dbReference type="InterPro" id="IPR013272">
    <property type="entry name" value="Vps72/YL1_C"/>
</dbReference>